<dbReference type="EMBL" id="QWZQ01000008">
    <property type="protein sequence ID" value="RRK11171.1"/>
    <property type="molecule type" value="Genomic_DNA"/>
</dbReference>
<evidence type="ECO:0000313" key="8">
    <source>
        <dbReference type="EMBL" id="RRK11171.1"/>
    </source>
</evidence>
<evidence type="ECO:0000256" key="1">
    <source>
        <dbReference type="ARBA" id="ARBA00000385"/>
    </source>
</evidence>
<evidence type="ECO:0000256" key="4">
    <source>
        <dbReference type="ARBA" id="ARBA00023235"/>
    </source>
</evidence>
<keyword evidence="9" id="KW-1185">Reference proteome</keyword>
<evidence type="ECO:0000256" key="2">
    <source>
        <dbReference type="ARBA" id="ARBA00005642"/>
    </source>
</evidence>
<dbReference type="HAMAP" id="MF_01080">
    <property type="entry name" value="TruB_bact"/>
    <property type="match status" value="1"/>
</dbReference>
<dbReference type="AlphaFoldDB" id="A0A426D9B6"/>
<dbReference type="SUPFAM" id="SSF55120">
    <property type="entry name" value="Pseudouridine synthase"/>
    <property type="match status" value="1"/>
</dbReference>
<organism evidence="8 9">
    <name type="scientific">Lactiplantibacillus garii</name>
    <dbReference type="NCBI Taxonomy" id="2306423"/>
    <lineage>
        <taxon>Bacteria</taxon>
        <taxon>Bacillati</taxon>
        <taxon>Bacillota</taxon>
        <taxon>Bacilli</taxon>
        <taxon>Lactobacillales</taxon>
        <taxon>Lactobacillaceae</taxon>
        <taxon>Lactiplantibacillus</taxon>
    </lineage>
</organism>
<gene>
    <name evidence="5 8" type="primary">truB</name>
    <name evidence="8" type="ORF">D1831_03580</name>
</gene>
<proteinExistence type="inferred from homology"/>
<evidence type="ECO:0000313" key="9">
    <source>
        <dbReference type="Proteomes" id="UP000283633"/>
    </source>
</evidence>
<dbReference type="InterPro" id="IPR020103">
    <property type="entry name" value="PsdUridine_synth_cat_dom_sf"/>
</dbReference>
<comment type="similarity">
    <text evidence="2 5">Belongs to the pseudouridine synthase TruB family. Type 1 subfamily.</text>
</comment>
<keyword evidence="4 5" id="KW-0413">Isomerase</keyword>
<feature type="domain" description="tRNA pseudouridylate synthase B C-terminal" evidence="7">
    <location>
        <begin position="181"/>
        <end position="239"/>
    </location>
</feature>
<reference evidence="8 9" key="1">
    <citation type="submission" date="2018-08" db="EMBL/GenBank/DDBJ databases">
        <title>Genome Lactobacillus garii FI11369.</title>
        <authorList>
            <person name="Diaz M."/>
            <person name="Narbad A."/>
        </authorList>
    </citation>
    <scope>NUCLEOTIDE SEQUENCE [LARGE SCALE GENOMIC DNA]</scope>
    <source>
        <strain evidence="8 9">FI11369</strain>
    </source>
</reference>
<evidence type="ECO:0000259" key="6">
    <source>
        <dbReference type="Pfam" id="PF01509"/>
    </source>
</evidence>
<dbReference type="InterPro" id="IPR014780">
    <property type="entry name" value="tRNA_psdUridine_synth_TruB"/>
</dbReference>
<comment type="function">
    <text evidence="5">Responsible for synthesis of pseudouridine from uracil-55 in the psi GC loop of transfer RNAs.</text>
</comment>
<name>A0A426D9B6_9LACO</name>
<dbReference type="GO" id="GO:0003723">
    <property type="term" value="F:RNA binding"/>
    <property type="evidence" value="ECO:0007669"/>
    <property type="project" value="InterPro"/>
</dbReference>
<dbReference type="InterPro" id="IPR002501">
    <property type="entry name" value="PsdUridine_synth_N"/>
</dbReference>
<dbReference type="InterPro" id="IPR032819">
    <property type="entry name" value="TruB_C"/>
</dbReference>
<dbReference type="CDD" id="cd02573">
    <property type="entry name" value="PseudoU_synth_EcTruB"/>
    <property type="match status" value="1"/>
</dbReference>
<dbReference type="NCBIfam" id="TIGR00431">
    <property type="entry name" value="TruB"/>
    <property type="match status" value="1"/>
</dbReference>
<feature type="domain" description="Pseudouridine synthase II N-terminal" evidence="6">
    <location>
        <begin position="24"/>
        <end position="180"/>
    </location>
</feature>
<dbReference type="EC" id="5.4.99.25" evidence="5"/>
<dbReference type="GO" id="GO:0031119">
    <property type="term" value="P:tRNA pseudouridine synthesis"/>
    <property type="evidence" value="ECO:0007669"/>
    <property type="project" value="UniProtKB-UniRule"/>
</dbReference>
<dbReference type="Proteomes" id="UP000283633">
    <property type="component" value="Unassembled WGS sequence"/>
</dbReference>
<dbReference type="FunFam" id="3.30.2350.10:FF:000011">
    <property type="entry name" value="tRNA pseudouridine synthase B"/>
    <property type="match status" value="1"/>
</dbReference>
<evidence type="ECO:0000256" key="3">
    <source>
        <dbReference type="ARBA" id="ARBA00022694"/>
    </source>
</evidence>
<protein>
    <recommendedName>
        <fullName evidence="5">tRNA pseudouridine synthase B</fullName>
        <ecNumber evidence="5">5.4.99.25</ecNumber>
    </recommendedName>
    <alternativeName>
        <fullName evidence="5">tRNA pseudouridine(55) synthase</fullName>
        <shortName evidence="5">Psi55 synthase</shortName>
    </alternativeName>
    <alternativeName>
        <fullName evidence="5">tRNA pseudouridylate synthase</fullName>
    </alternativeName>
    <alternativeName>
        <fullName evidence="5">tRNA-uridine isomerase</fullName>
    </alternativeName>
</protein>
<dbReference type="GO" id="GO:1990481">
    <property type="term" value="P:mRNA pseudouridine synthesis"/>
    <property type="evidence" value="ECO:0007669"/>
    <property type="project" value="TreeGrafter"/>
</dbReference>
<feature type="active site" description="Nucleophile" evidence="5">
    <location>
        <position position="39"/>
    </location>
</feature>
<dbReference type="Pfam" id="PF16198">
    <property type="entry name" value="TruB_C_2"/>
    <property type="match status" value="1"/>
</dbReference>
<dbReference type="GO" id="GO:0160148">
    <property type="term" value="F:tRNA pseudouridine(55) synthase activity"/>
    <property type="evidence" value="ECO:0007669"/>
    <property type="project" value="UniProtKB-EC"/>
</dbReference>
<comment type="caution">
    <text evidence="8">The sequence shown here is derived from an EMBL/GenBank/DDBJ whole genome shotgun (WGS) entry which is preliminary data.</text>
</comment>
<evidence type="ECO:0000259" key="7">
    <source>
        <dbReference type="Pfam" id="PF16198"/>
    </source>
</evidence>
<comment type="catalytic activity">
    <reaction evidence="1 5">
        <text>uridine(55) in tRNA = pseudouridine(55) in tRNA</text>
        <dbReference type="Rhea" id="RHEA:42532"/>
        <dbReference type="Rhea" id="RHEA-COMP:10101"/>
        <dbReference type="Rhea" id="RHEA-COMP:10102"/>
        <dbReference type="ChEBI" id="CHEBI:65314"/>
        <dbReference type="ChEBI" id="CHEBI:65315"/>
        <dbReference type="EC" id="5.4.99.25"/>
    </reaction>
</comment>
<keyword evidence="3 5" id="KW-0819">tRNA processing</keyword>
<accession>A0A426D9B6</accession>
<dbReference type="PANTHER" id="PTHR13767">
    <property type="entry name" value="TRNA-PSEUDOURIDINE SYNTHASE"/>
    <property type="match status" value="1"/>
</dbReference>
<evidence type="ECO:0000256" key="5">
    <source>
        <dbReference type="HAMAP-Rule" id="MF_01080"/>
    </source>
</evidence>
<dbReference type="PANTHER" id="PTHR13767:SF2">
    <property type="entry name" value="PSEUDOURIDYLATE SYNTHASE TRUB1"/>
    <property type="match status" value="1"/>
</dbReference>
<sequence>MTDGILPLYKPRGMTSFDCVAKVRKLYQTRKVGHSGTLDPNVDGVLPICIGNATKVVQFLVASGKRYQGSITLGFATTTEDLDGEEVERQPITTPFSKERIDAVLTQMTGELTQIPPMFSAVKVNGRRLYDYARNGETVERPVRHVTITSFKQRQPATYDSEHQTQTIYFTVDCSKGTYVRTLAVDAGKALGVPAVMSDLTRLKSGGFTLDETVTFEQITDHVANGTAGDLLKPIDQALRQYPRVVINAAIWAKVKNGVWLTAADLQLSDPAASPMVALIYQDSLKCLYSYRPDERRYKPFKMFSVN</sequence>
<dbReference type="RefSeq" id="WP_125071559.1">
    <property type="nucleotide sequence ID" value="NZ_QWZQ01000008.1"/>
</dbReference>
<dbReference type="Gene3D" id="3.30.2350.10">
    <property type="entry name" value="Pseudouridine synthase"/>
    <property type="match status" value="1"/>
</dbReference>
<dbReference type="OrthoDB" id="9802309at2"/>
<dbReference type="Pfam" id="PF01509">
    <property type="entry name" value="TruB_N"/>
    <property type="match status" value="1"/>
</dbReference>